<keyword evidence="2" id="KW-1185">Reference proteome</keyword>
<dbReference type="STRING" id="29354.IO98_20370"/>
<sequence length="63" mass="7105">MEYKEGVAWLIRYLGFFVVGQLSGAKAALEFIKSNPVDMIVSDIISSIPGHETRIEFFVQINE</sequence>
<name>A0A084JFU8_9FIRM</name>
<evidence type="ECO:0000313" key="1">
    <source>
        <dbReference type="EMBL" id="KEZ87832.1"/>
    </source>
</evidence>
<comment type="caution">
    <text evidence="1">The sequence shown here is derived from an EMBL/GenBank/DDBJ whole genome shotgun (WGS) entry which is preliminary data.</text>
</comment>
<accession>A0A084JFU8</accession>
<reference evidence="1 2" key="1">
    <citation type="submission" date="2014-07" db="EMBL/GenBank/DDBJ databases">
        <title>Draft genome of Clostridium celerecrescens 152B isolated from sediments associated with methane hydrate from Krishna Godavari basin.</title>
        <authorList>
            <person name="Honkalas V.S."/>
            <person name="Dabir A.P."/>
            <person name="Arora P."/>
            <person name="Dhakephalkar P.K."/>
        </authorList>
    </citation>
    <scope>NUCLEOTIDE SEQUENCE [LARGE SCALE GENOMIC DNA]</scope>
    <source>
        <strain evidence="1 2">152B</strain>
    </source>
</reference>
<proteinExistence type="predicted"/>
<evidence type="ECO:0000313" key="2">
    <source>
        <dbReference type="Proteomes" id="UP000028525"/>
    </source>
</evidence>
<dbReference type="RefSeq" id="WP_038284077.1">
    <property type="nucleotide sequence ID" value="NZ_JPME01000029.1"/>
</dbReference>
<dbReference type="Proteomes" id="UP000028525">
    <property type="component" value="Unassembled WGS sequence"/>
</dbReference>
<dbReference type="EMBL" id="JPME01000029">
    <property type="protein sequence ID" value="KEZ87832.1"/>
    <property type="molecule type" value="Genomic_DNA"/>
</dbReference>
<organism evidence="1 2">
    <name type="scientific">Lacrimispora celerecrescens</name>
    <dbReference type="NCBI Taxonomy" id="29354"/>
    <lineage>
        <taxon>Bacteria</taxon>
        <taxon>Bacillati</taxon>
        <taxon>Bacillota</taxon>
        <taxon>Clostridia</taxon>
        <taxon>Lachnospirales</taxon>
        <taxon>Lachnospiraceae</taxon>
        <taxon>Lacrimispora</taxon>
    </lineage>
</organism>
<protein>
    <submittedName>
        <fullName evidence="1">Uncharacterized protein</fullName>
    </submittedName>
</protein>
<gene>
    <name evidence="1" type="ORF">IO98_20370</name>
</gene>
<dbReference type="AlphaFoldDB" id="A0A084JFU8"/>